<dbReference type="Proteomes" id="UP000070659">
    <property type="component" value="Unassembled WGS sequence"/>
</dbReference>
<dbReference type="SUPFAM" id="SSF50998">
    <property type="entry name" value="Quinoprotein alcohol dehydrogenase-like"/>
    <property type="match status" value="1"/>
</dbReference>
<dbReference type="PRINTS" id="PR00320">
    <property type="entry name" value="GPROTEINBRPT"/>
</dbReference>
<dbReference type="PROSITE" id="PS50082">
    <property type="entry name" value="WD_REPEATS_2"/>
    <property type="match status" value="8"/>
</dbReference>
<protein>
    <submittedName>
        <fullName evidence="4">Uncharacterized protein</fullName>
    </submittedName>
</protein>
<dbReference type="Gene3D" id="2.130.10.10">
    <property type="entry name" value="YVTN repeat-like/Quinoprotein amine dehydrogenase"/>
    <property type="match status" value="3"/>
</dbReference>
<proteinExistence type="predicted"/>
<feature type="repeat" description="WD" evidence="3">
    <location>
        <begin position="323"/>
        <end position="366"/>
    </location>
</feature>
<dbReference type="InterPro" id="IPR011047">
    <property type="entry name" value="Quinoprotein_ADH-like_sf"/>
</dbReference>
<dbReference type="CDD" id="cd00200">
    <property type="entry name" value="WD40"/>
    <property type="match status" value="1"/>
</dbReference>
<dbReference type="InterPro" id="IPR001680">
    <property type="entry name" value="WD40_rpt"/>
</dbReference>
<dbReference type="Pfam" id="PF00400">
    <property type="entry name" value="WD40"/>
    <property type="match status" value="6"/>
</dbReference>
<dbReference type="SUPFAM" id="SSF50978">
    <property type="entry name" value="WD40 repeat-like"/>
    <property type="match status" value="1"/>
</dbReference>
<feature type="repeat" description="WD" evidence="3">
    <location>
        <begin position="627"/>
        <end position="671"/>
    </location>
</feature>
<dbReference type="InterPro" id="IPR020472">
    <property type="entry name" value="WD40_PAC1"/>
</dbReference>
<feature type="repeat" description="WD" evidence="3">
    <location>
        <begin position="454"/>
        <end position="497"/>
    </location>
</feature>
<dbReference type="EMBL" id="JYIJ01000018">
    <property type="protein sequence ID" value="KWX00267.1"/>
    <property type="molecule type" value="Genomic_DNA"/>
</dbReference>
<dbReference type="RefSeq" id="WP_067070807.1">
    <property type="nucleotide sequence ID" value="NZ_JYIJ01000018.1"/>
</dbReference>
<gene>
    <name evidence="4" type="ORF">TH66_15565</name>
</gene>
<dbReference type="PANTHER" id="PTHR19848">
    <property type="entry name" value="WD40 REPEAT PROTEIN"/>
    <property type="match status" value="1"/>
</dbReference>
<dbReference type="InterPro" id="IPR015943">
    <property type="entry name" value="WD40/YVTN_repeat-like_dom_sf"/>
</dbReference>
<evidence type="ECO:0000256" key="2">
    <source>
        <dbReference type="ARBA" id="ARBA00022737"/>
    </source>
</evidence>
<dbReference type="PROSITE" id="PS00678">
    <property type="entry name" value="WD_REPEATS_1"/>
    <property type="match status" value="1"/>
</dbReference>
<dbReference type="PATRIC" id="fig|1469144.8.peg.2135"/>
<evidence type="ECO:0000256" key="1">
    <source>
        <dbReference type="ARBA" id="ARBA00022574"/>
    </source>
</evidence>
<name>A0A132MQW7_9ACTN</name>
<dbReference type="InterPro" id="IPR019775">
    <property type="entry name" value="WD40_repeat_CS"/>
</dbReference>
<reference evidence="4 5" key="1">
    <citation type="submission" date="2015-02" db="EMBL/GenBank/DDBJ databases">
        <title>Physiological reanalysis, assessment of diazotrophy, and genome sequences of multiple isolates of Streptomyces thermoautotrophicus.</title>
        <authorList>
            <person name="MacKellar D.C."/>
            <person name="Lieber L."/>
            <person name="Norman J."/>
            <person name="Bolger A."/>
            <person name="Tobin C."/>
            <person name="Murray J.W."/>
            <person name="Prell J."/>
        </authorList>
    </citation>
    <scope>NUCLEOTIDE SEQUENCE [LARGE SCALE GENOMIC DNA]</scope>
    <source>
        <strain evidence="4 5">UBT1</strain>
    </source>
</reference>
<feature type="repeat" description="WD" evidence="3">
    <location>
        <begin position="429"/>
        <end position="453"/>
    </location>
</feature>
<evidence type="ECO:0000256" key="3">
    <source>
        <dbReference type="PROSITE-ProRule" id="PRU00221"/>
    </source>
</evidence>
<dbReference type="InterPro" id="IPR036322">
    <property type="entry name" value="WD40_repeat_dom_sf"/>
</dbReference>
<feature type="repeat" description="WD" evidence="3">
    <location>
        <begin position="256"/>
        <end position="278"/>
    </location>
</feature>
<feature type="repeat" description="WD" evidence="3">
    <location>
        <begin position="208"/>
        <end position="234"/>
    </location>
</feature>
<dbReference type="AlphaFoldDB" id="A0A132MQW7"/>
<dbReference type="PANTHER" id="PTHR19848:SF8">
    <property type="entry name" value="F-BOX AND WD REPEAT DOMAIN CONTAINING 7"/>
    <property type="match status" value="1"/>
</dbReference>
<evidence type="ECO:0000313" key="5">
    <source>
        <dbReference type="Proteomes" id="UP000070659"/>
    </source>
</evidence>
<organism evidence="4 5">
    <name type="scientific">Carbonactinospora thermoautotrophica</name>
    <dbReference type="NCBI Taxonomy" id="1469144"/>
    <lineage>
        <taxon>Bacteria</taxon>
        <taxon>Bacillati</taxon>
        <taxon>Actinomycetota</taxon>
        <taxon>Actinomycetes</taxon>
        <taxon>Kitasatosporales</taxon>
        <taxon>Carbonactinosporaceae</taxon>
        <taxon>Carbonactinospora</taxon>
    </lineage>
</organism>
<feature type="repeat" description="WD" evidence="3">
    <location>
        <begin position="367"/>
        <end position="410"/>
    </location>
</feature>
<keyword evidence="1 3" id="KW-0853">WD repeat</keyword>
<feature type="repeat" description="WD" evidence="3">
    <location>
        <begin position="279"/>
        <end position="322"/>
    </location>
</feature>
<sequence length="746" mass="77669">MSAGQEGSAPLAGIEYRCRAGQAQDSFVLVIRPDARAMLEVQGPTGVRRASAWLDPAVLRRLVGALRAGGFPALRQAPGQAQPGTPTRVLSVTGFDQPGQIELPWPDADAVGYGAVFRILDSMAAQLGGPGLVRNLLPQVVHHLTVDDERREEGSAMGVFGAVADRPVYARTEAAGVRVQARDGDDTLWSFTLPSGKIGALALARAGDRDVLAVGTLDGSLRAWDLASGDVLHDRPAHARGGYAVAATTVGDRGGVATGGPDGVIRLWDCDADRVVGVLTGHAGAVRALTFGSTDGRSVLVSGGDDATVRVWDPAAAEVLHELTGHEGWVETVTCGHVQGRDVVVSAGSDAVVRVWDLGGGELIHELEGHGGTVRALALTTVHGHGALVSAGLDATIRFWDPVAGKQIRELSCPHWVVGLALGEMDGRQILAAASSDGYVPLWDLATGELVRTLAAHQGGVTAVAFLDTADGVRLASAGADRTVKFWDPRSGQRLRVYTDLGGVVTSLAGLDGLDLVVSADETGAVRAWRREQGESIALTPHVGAVRAVVPVRVLDVDALASTGADGMLRFWRAGDGAPLDATRAHAGGGHILAVGTLDGRDLVASAGGDRTVRIWNPHPLEPLYALTGHATDIDQLAFGRLEDGRVVLASASGDGTIHVWDPRTGQPVTTLRGPAGRVTVLVFGQVGQHTALVSGTDQRELHLWHPSSGNLVETVPVDDVPLAVGFGEGEQQELFVLTEKGVAAL</sequence>
<evidence type="ECO:0000313" key="4">
    <source>
        <dbReference type="EMBL" id="KWX00267.1"/>
    </source>
</evidence>
<dbReference type="PROSITE" id="PS50294">
    <property type="entry name" value="WD_REPEATS_REGION"/>
    <property type="match status" value="4"/>
</dbReference>
<accession>A0A132MQW7</accession>
<keyword evidence="2" id="KW-0677">Repeat</keyword>
<comment type="caution">
    <text evidence="4">The sequence shown here is derived from an EMBL/GenBank/DDBJ whole genome shotgun (WGS) entry which is preliminary data.</text>
</comment>
<dbReference type="SMART" id="SM00320">
    <property type="entry name" value="WD40"/>
    <property type="match status" value="12"/>
</dbReference>